<accession>A0ABU1BJB0</accession>
<evidence type="ECO:0000256" key="7">
    <source>
        <dbReference type="ARBA" id="ARBA00022927"/>
    </source>
</evidence>
<comment type="caution">
    <text evidence="12">The sequence shown here is derived from an EMBL/GenBank/DDBJ whole genome shotgun (WGS) entry which is preliminary data.</text>
</comment>
<dbReference type="Gene3D" id="3.30.420.380">
    <property type="match status" value="1"/>
</dbReference>
<dbReference type="EMBL" id="JAUYVH010000001">
    <property type="protein sequence ID" value="MDQ9169095.1"/>
    <property type="molecule type" value="Genomic_DNA"/>
</dbReference>
<feature type="domain" description="GspL periplasmic" evidence="11">
    <location>
        <begin position="267"/>
        <end position="354"/>
    </location>
</feature>
<evidence type="ECO:0000259" key="11">
    <source>
        <dbReference type="Pfam" id="PF12693"/>
    </source>
</evidence>
<evidence type="ECO:0000256" key="8">
    <source>
        <dbReference type="ARBA" id="ARBA00022989"/>
    </source>
</evidence>
<evidence type="ECO:0000313" key="13">
    <source>
        <dbReference type="Proteomes" id="UP001225596"/>
    </source>
</evidence>
<dbReference type="SUPFAM" id="SSF53067">
    <property type="entry name" value="Actin-like ATPase domain"/>
    <property type="match status" value="1"/>
</dbReference>
<dbReference type="Pfam" id="PF05134">
    <property type="entry name" value="T2SSL"/>
    <property type="match status" value="1"/>
</dbReference>
<dbReference type="InterPro" id="IPR043129">
    <property type="entry name" value="ATPase_NBD"/>
</dbReference>
<evidence type="ECO:0000256" key="6">
    <source>
        <dbReference type="ARBA" id="ARBA00022692"/>
    </source>
</evidence>
<name>A0ABU1BJB0_9BURK</name>
<dbReference type="Proteomes" id="UP001225596">
    <property type="component" value="Unassembled WGS sequence"/>
</dbReference>
<keyword evidence="3" id="KW-0813">Transport</keyword>
<keyword evidence="8" id="KW-1133">Transmembrane helix</keyword>
<keyword evidence="7" id="KW-0653">Protein transport</keyword>
<evidence type="ECO:0000259" key="10">
    <source>
        <dbReference type="Pfam" id="PF05134"/>
    </source>
</evidence>
<evidence type="ECO:0000256" key="2">
    <source>
        <dbReference type="ARBA" id="ARBA00005318"/>
    </source>
</evidence>
<dbReference type="NCBIfam" id="TIGR01709">
    <property type="entry name" value="typeII_sec_gspL"/>
    <property type="match status" value="1"/>
</dbReference>
<evidence type="ECO:0000256" key="1">
    <source>
        <dbReference type="ARBA" id="ARBA00004377"/>
    </source>
</evidence>
<evidence type="ECO:0000256" key="9">
    <source>
        <dbReference type="ARBA" id="ARBA00023136"/>
    </source>
</evidence>
<comment type="similarity">
    <text evidence="2">Belongs to the GSP L family.</text>
</comment>
<dbReference type="InterPro" id="IPR024230">
    <property type="entry name" value="GspL_cyto_dom"/>
</dbReference>
<dbReference type="Pfam" id="PF12693">
    <property type="entry name" value="GspL_C"/>
    <property type="match status" value="1"/>
</dbReference>
<organism evidence="12 13">
    <name type="scientific">Keguizhuia sedimenti</name>
    <dbReference type="NCBI Taxonomy" id="3064264"/>
    <lineage>
        <taxon>Bacteria</taxon>
        <taxon>Pseudomonadati</taxon>
        <taxon>Pseudomonadota</taxon>
        <taxon>Betaproteobacteria</taxon>
        <taxon>Burkholderiales</taxon>
        <taxon>Oxalobacteraceae</taxon>
        <taxon>Keguizhuia</taxon>
    </lineage>
</organism>
<keyword evidence="5" id="KW-0997">Cell inner membrane</keyword>
<keyword evidence="13" id="KW-1185">Reference proteome</keyword>
<evidence type="ECO:0000256" key="4">
    <source>
        <dbReference type="ARBA" id="ARBA00022475"/>
    </source>
</evidence>
<keyword evidence="6" id="KW-0812">Transmembrane</keyword>
<comment type="subcellular location">
    <subcellularLocation>
        <location evidence="1">Cell inner membrane</location>
        <topology evidence="1">Single-pass membrane protein</topology>
    </subcellularLocation>
</comment>
<proteinExistence type="inferred from homology"/>
<gene>
    <name evidence="12" type="primary">gspL</name>
    <name evidence="12" type="ORF">Q8A64_01590</name>
</gene>
<dbReference type="InterPro" id="IPR007812">
    <property type="entry name" value="T2SS_protein-GspL"/>
</dbReference>
<keyword evidence="9" id="KW-0472">Membrane</keyword>
<evidence type="ECO:0000313" key="12">
    <source>
        <dbReference type="EMBL" id="MDQ9169095.1"/>
    </source>
</evidence>
<dbReference type="InterPro" id="IPR025691">
    <property type="entry name" value="GspL_pp_dom"/>
</dbReference>
<evidence type="ECO:0000256" key="3">
    <source>
        <dbReference type="ARBA" id="ARBA00022448"/>
    </source>
</evidence>
<feature type="domain" description="GspL cytoplasmic actin-ATPase-like" evidence="10">
    <location>
        <begin position="46"/>
        <end position="159"/>
    </location>
</feature>
<dbReference type="PIRSF" id="PIRSF015761">
    <property type="entry name" value="Protein_L"/>
    <property type="match status" value="1"/>
</dbReference>
<dbReference type="RefSeq" id="WP_338434917.1">
    <property type="nucleotide sequence ID" value="NZ_JAUYVH010000001.1"/>
</dbReference>
<evidence type="ECO:0000256" key="5">
    <source>
        <dbReference type="ARBA" id="ARBA00022519"/>
    </source>
</evidence>
<protein>
    <submittedName>
        <fullName evidence="12">Type II secretion system protein GspL</fullName>
    </submittedName>
</protein>
<keyword evidence="4" id="KW-1003">Cell membrane</keyword>
<sequence>MTTLYIRMIPKTAVSDAESWLAASCPFALVAAGGNIQREGFAPLAELRNIVPGALRVIVLLAASDVTLLRVQIPPMSPARLKAALPGLVEDRLIADPSESALVAGSATTDGLRTVAVVQRDWLDSIVNAFTSFGARKLAVVPLQLCLPYQSGEVSAAVHEIAGELELTLRTAEQDGIGLSIFPENGEPAEHAVLQTLQVMTGQAPIALYVPQPDGDAYRQAVEREEGLAERVAIHAENWAAWIAGVNGAGLDLVAGRQEGSGPKVDWRKWRWPIALAGLLLAINIIALNVDWWRMRSEADQLRASMTQIYRATFPKDTVIVDPLAQMKQKLGGGQRGAPDDFTTLSAVFGEAWASVAQGRGTAGIAGLEYKDRSLSVRLKPGGSPPTEQMKAALASRNLTLTMGPSQAGSTVWQIRSAR</sequence>
<reference evidence="12 13" key="1">
    <citation type="submission" date="2023-08" db="EMBL/GenBank/DDBJ databases">
        <title>Oxalobacteraceae gen .nov., isolated from river sludge outside the plant.</title>
        <authorList>
            <person name="Zhao S.Y."/>
        </authorList>
    </citation>
    <scope>NUCLEOTIDE SEQUENCE [LARGE SCALE GENOMIC DNA]</scope>
    <source>
        <strain evidence="12 13">R-40</strain>
    </source>
</reference>